<feature type="compositionally biased region" description="Basic and acidic residues" evidence="1">
    <location>
        <begin position="184"/>
        <end position="200"/>
    </location>
</feature>
<proteinExistence type="predicted"/>
<dbReference type="RefSeq" id="XP_067550663.1">
    <property type="nucleotide sequence ID" value="XM_067695024.1"/>
</dbReference>
<feature type="compositionally biased region" description="Basic and acidic residues" evidence="1">
    <location>
        <begin position="121"/>
        <end position="149"/>
    </location>
</feature>
<feature type="compositionally biased region" description="Basic and acidic residues" evidence="1">
    <location>
        <begin position="217"/>
        <end position="229"/>
    </location>
</feature>
<evidence type="ECO:0000256" key="1">
    <source>
        <dbReference type="SAM" id="MobiDB-lite"/>
    </source>
</evidence>
<evidence type="ECO:0008006" key="4">
    <source>
        <dbReference type="Google" id="ProtNLM"/>
    </source>
</evidence>
<dbReference type="GeneID" id="93649267"/>
<dbReference type="InterPro" id="IPR018822">
    <property type="entry name" value="UPF0646"/>
</dbReference>
<protein>
    <recommendedName>
        <fullName evidence="4">Reduced meiotic recombination protein 1</fullName>
    </recommendedName>
</protein>
<dbReference type="Pfam" id="PF10336">
    <property type="entry name" value="DUF2420"/>
    <property type="match status" value="1"/>
</dbReference>
<dbReference type="Proteomes" id="UP000669133">
    <property type="component" value="Unassembled WGS sequence"/>
</dbReference>
<dbReference type="EMBL" id="JAEOAQ010000001">
    <property type="protein sequence ID" value="KAG5421547.1"/>
    <property type="molecule type" value="Genomic_DNA"/>
</dbReference>
<evidence type="ECO:0000313" key="3">
    <source>
        <dbReference type="Proteomes" id="UP000669133"/>
    </source>
</evidence>
<feature type="compositionally biased region" description="Polar residues" evidence="1">
    <location>
        <begin position="18"/>
        <end position="46"/>
    </location>
</feature>
<organism evidence="2 3">
    <name type="scientific">Candida metapsilosis</name>
    <dbReference type="NCBI Taxonomy" id="273372"/>
    <lineage>
        <taxon>Eukaryota</taxon>
        <taxon>Fungi</taxon>
        <taxon>Dikarya</taxon>
        <taxon>Ascomycota</taxon>
        <taxon>Saccharomycotina</taxon>
        <taxon>Pichiomycetes</taxon>
        <taxon>Debaryomycetaceae</taxon>
        <taxon>Candida/Lodderomyces clade</taxon>
        <taxon>Candida</taxon>
    </lineage>
</organism>
<reference evidence="2 3" key="1">
    <citation type="submission" date="2020-12" db="EMBL/GenBank/DDBJ databases">
        <title>Effect of drift, selection, and recombination on the evolution of hybrid genomes in Candida yeast pathogens.</title>
        <authorList>
            <person name="Mixao V."/>
            <person name="Ksiezopolska E."/>
            <person name="Saus E."/>
            <person name="Boekhout T."/>
            <person name="Gacser A."/>
            <person name="Gabaldon T."/>
        </authorList>
    </citation>
    <scope>NUCLEOTIDE SEQUENCE [LARGE SCALE GENOMIC DNA]</scope>
    <source>
        <strain evidence="2 3">BP57</strain>
    </source>
</reference>
<name>A0A8H7ZLB9_9ASCO</name>
<feature type="region of interest" description="Disordered" evidence="1">
    <location>
        <begin position="113"/>
        <end position="256"/>
    </location>
</feature>
<evidence type="ECO:0000313" key="2">
    <source>
        <dbReference type="EMBL" id="KAG5421547.1"/>
    </source>
</evidence>
<dbReference type="OrthoDB" id="2507795at2759"/>
<accession>A0A8H7ZLB9</accession>
<sequence length="496" mass="55466">MSESANPNTEHGEASENPALQNVFTGSINSENSSTANFIDSNSIASHDQPEIVVTDDQGGAGNNGSGNIKQVATTEFSESNEAVEGEPQVEQVEVAVSAPEVKVDQVEETVSAPEVYAAEENIRQETEEGKVEEIKDVVGERSTETHEGEAEEQLEYDEEEEEKIDEEHEKAQPQSTTEGVSAEQERDLDSTNAGNREDTVQEESSTNVNTETDDLESQHKPEDVKLDSEAAIAHSSSTANGEEIISREEGKGSMNEVISTADQEGDKSVEATNDSEVIEVVMANGKEEEIELDETVPNPDEDKQYAKLEQNPNEHFDEGMDDINTLVEDVPNLTEKADVKIPIYLKHKNSQFLLFRSESHDEPNPIFEDESSEDISLEEFFGILRTVPEFNFQLDEEIILSIPQFGGISVTEDNVYCKDLQLSDFFDVYHKLCDCTTEKEKVPKQLDFRLTTQPRFIMRYNSLVDSIKQKRGFENISNVDYADDEVEESRKKRKL</sequence>
<dbReference type="AlphaFoldDB" id="A0A8H7ZLB9"/>
<feature type="compositionally biased region" description="Acidic residues" evidence="1">
    <location>
        <begin position="150"/>
        <end position="165"/>
    </location>
</feature>
<keyword evidence="3" id="KW-1185">Reference proteome</keyword>
<feature type="region of interest" description="Disordered" evidence="1">
    <location>
        <begin position="1"/>
        <end position="69"/>
    </location>
</feature>
<gene>
    <name evidence="2" type="ORF">I9W82_000638</name>
</gene>
<comment type="caution">
    <text evidence="2">The sequence shown here is derived from an EMBL/GenBank/DDBJ whole genome shotgun (WGS) entry which is preliminary data.</text>
</comment>